<feature type="binding site" evidence="13">
    <location>
        <position position="635"/>
    </location>
    <ligand>
        <name>Zn(2+)</name>
        <dbReference type="ChEBI" id="CHEBI:29105"/>
        <label>1</label>
        <note>catalytic</note>
    </ligand>
</feature>
<evidence type="ECO:0000256" key="12">
    <source>
        <dbReference type="PIRSR" id="PIRSR000382-1"/>
    </source>
</evidence>
<comment type="cofactor">
    <cofactor evidence="13">
        <name>Zn(2+)</name>
        <dbReference type="ChEBI" id="CHEBI:29105"/>
    </cofactor>
    <text evidence="13">Binds 2 Zn(2+) ions per subunit.</text>
</comment>
<feature type="binding site" evidence="13">
    <location>
        <position position="657"/>
    </location>
    <ligand>
        <name>Zn(2+)</name>
        <dbReference type="ChEBI" id="CHEBI:29105"/>
        <label>1</label>
        <note>catalytic</note>
    </ligand>
</feature>
<dbReference type="GO" id="GO:0032259">
    <property type="term" value="P:methylation"/>
    <property type="evidence" value="ECO:0007669"/>
    <property type="project" value="UniProtKB-KW"/>
</dbReference>
<dbReference type="InterPro" id="IPR013215">
    <property type="entry name" value="Cbl-indep_Met_Synth_N"/>
</dbReference>
<feature type="binding site" evidence="11">
    <location>
        <position position="633"/>
    </location>
    <ligand>
        <name>Zn(2+)</name>
        <dbReference type="ChEBI" id="CHEBI:29105"/>
        <note>catalytic</note>
    </ligand>
</feature>
<dbReference type="AlphaFoldDB" id="A0A5D3FFG2"/>
<dbReference type="CDD" id="cd03311">
    <property type="entry name" value="CIMS_C_terminal_like"/>
    <property type="match status" value="1"/>
</dbReference>
<dbReference type="InterPro" id="IPR006276">
    <property type="entry name" value="Cobalamin-indep_Met_synthase"/>
</dbReference>
<feature type="binding site" evidence="13">
    <location>
        <position position="633"/>
    </location>
    <ligand>
        <name>Zn(2+)</name>
        <dbReference type="ChEBI" id="CHEBI:29105"/>
        <label>1</label>
        <note>catalytic</note>
    </ligand>
</feature>
<reference evidence="17 18" key="1">
    <citation type="submission" date="2019-08" db="EMBL/GenBank/DDBJ databases">
        <title>Actinomadura sp. nov. CYP1-5 isolated from mountain soil.</title>
        <authorList>
            <person name="Songsumanus A."/>
            <person name="Kuncharoen N."/>
            <person name="Kudo T."/>
            <person name="Yuki M."/>
            <person name="Igarashi Y."/>
            <person name="Tanasupawat S."/>
        </authorList>
    </citation>
    <scope>NUCLEOTIDE SEQUENCE [LARGE SCALE GENOMIC DNA]</scope>
    <source>
        <strain evidence="17 18">CYP1-5</strain>
    </source>
</reference>
<evidence type="ECO:0000256" key="13">
    <source>
        <dbReference type="PIRSR" id="PIRSR000382-2"/>
    </source>
</evidence>
<feature type="binding site" evidence="11 12">
    <location>
        <position position="591"/>
    </location>
    <ligand>
        <name>L-methionine</name>
        <dbReference type="ChEBI" id="CHEBI:57844"/>
    </ligand>
</feature>
<keyword evidence="7 11" id="KW-0479">Metal-binding</keyword>
<evidence type="ECO:0000256" key="5">
    <source>
        <dbReference type="ARBA" id="ARBA00022605"/>
    </source>
</evidence>
<evidence type="ECO:0000313" key="18">
    <source>
        <dbReference type="Proteomes" id="UP000323505"/>
    </source>
</evidence>
<feature type="binding site" evidence="11">
    <location>
        <position position="657"/>
    </location>
    <ligand>
        <name>Zn(2+)</name>
        <dbReference type="ChEBI" id="CHEBI:29105"/>
        <note>catalytic</note>
    </ligand>
</feature>
<comment type="similarity">
    <text evidence="3 11">Belongs to the vitamin-B12 independent methionine synthase family.</text>
</comment>
<feature type="active site" description="Proton donor" evidence="11 14">
    <location>
        <position position="686"/>
    </location>
</feature>
<feature type="domain" description="Cobalamin-independent methionine synthase MetE N-terminal" evidence="16">
    <location>
        <begin position="3"/>
        <end position="313"/>
    </location>
</feature>
<dbReference type="GO" id="GO:0009086">
    <property type="term" value="P:methionine biosynthetic process"/>
    <property type="evidence" value="ECO:0007669"/>
    <property type="project" value="UniProtKB-UniRule"/>
</dbReference>
<evidence type="ECO:0000256" key="2">
    <source>
        <dbReference type="ARBA" id="ARBA00004681"/>
    </source>
</evidence>
<keyword evidence="5 11" id="KW-0028">Amino-acid biosynthesis</keyword>
<evidence type="ECO:0000256" key="1">
    <source>
        <dbReference type="ARBA" id="ARBA00002777"/>
    </source>
</evidence>
<evidence type="ECO:0000256" key="10">
    <source>
        <dbReference type="ARBA" id="ARBA00023167"/>
    </source>
</evidence>
<feature type="binding site" evidence="11 12">
    <location>
        <begin position="423"/>
        <end position="425"/>
    </location>
    <ligand>
        <name>L-methionine</name>
        <dbReference type="ChEBI" id="CHEBI:57844"/>
    </ligand>
</feature>
<dbReference type="Gene3D" id="3.20.20.210">
    <property type="match status" value="2"/>
</dbReference>
<protein>
    <recommendedName>
        <fullName evidence="11">5-methyltetrahydropteroyltriglutamate--homocysteine methyltransferase</fullName>
        <ecNumber evidence="11">2.1.1.14</ecNumber>
    </recommendedName>
    <alternativeName>
        <fullName evidence="11">Cobalamin-independent methionine synthase</fullName>
    </alternativeName>
    <alternativeName>
        <fullName evidence="11">Methionine synthase, vitamin-B12 independent isozyme</fullName>
    </alternativeName>
</protein>
<feature type="binding site" evidence="11 12">
    <location>
        <position position="591"/>
    </location>
    <ligand>
        <name>L-homocysteine</name>
        <dbReference type="ChEBI" id="CHEBI:58199"/>
    </ligand>
</feature>
<evidence type="ECO:0000256" key="11">
    <source>
        <dbReference type="HAMAP-Rule" id="MF_00172"/>
    </source>
</evidence>
<evidence type="ECO:0000313" key="17">
    <source>
        <dbReference type="EMBL" id="TYK46722.1"/>
    </source>
</evidence>
<feature type="binding site" evidence="11 12">
    <location>
        <position position="553"/>
    </location>
    <ligand>
        <name>5-methyltetrahydropteroyltri-L-glutamate</name>
        <dbReference type="ChEBI" id="CHEBI:58207"/>
    </ligand>
</feature>
<comment type="function">
    <text evidence="1 11">Catalyzes the transfer of a methyl group from 5-methyltetrahydrofolate to homocysteine resulting in methionine formation.</text>
</comment>
<dbReference type="NCBIfam" id="NF003556">
    <property type="entry name" value="PRK05222.1"/>
    <property type="match status" value="1"/>
</dbReference>
<feature type="binding site" evidence="11">
    <location>
        <position position="476"/>
    </location>
    <ligand>
        <name>L-homocysteine</name>
        <dbReference type="ChEBI" id="CHEBI:58199"/>
    </ligand>
</feature>
<feature type="binding site" evidence="11 12">
    <location>
        <position position="476"/>
    </location>
    <ligand>
        <name>L-methionine</name>
        <dbReference type="ChEBI" id="CHEBI:57844"/>
    </ligand>
</feature>
<dbReference type="InterPro" id="IPR002629">
    <property type="entry name" value="Met_Synth_C/arc"/>
</dbReference>
<organism evidence="17 18">
    <name type="scientific">Actinomadura decatromicini</name>
    <dbReference type="NCBI Taxonomy" id="2604572"/>
    <lineage>
        <taxon>Bacteria</taxon>
        <taxon>Bacillati</taxon>
        <taxon>Actinomycetota</taxon>
        <taxon>Actinomycetes</taxon>
        <taxon>Streptosporangiales</taxon>
        <taxon>Thermomonosporaceae</taxon>
        <taxon>Actinomadura</taxon>
    </lineage>
</organism>
<feature type="binding site" evidence="13">
    <location>
        <position position="718"/>
    </location>
    <ligand>
        <name>Zn(2+)</name>
        <dbReference type="ChEBI" id="CHEBI:29105"/>
        <label>1</label>
        <note>catalytic</note>
    </ligand>
</feature>
<dbReference type="EMBL" id="VSRQ01000005">
    <property type="protein sequence ID" value="TYK46722.1"/>
    <property type="molecule type" value="Genomic_DNA"/>
</dbReference>
<feature type="binding site" evidence="11">
    <location>
        <position position="108"/>
    </location>
    <ligand>
        <name>5-methyltetrahydropteroyltri-L-glutamate</name>
        <dbReference type="ChEBI" id="CHEBI:58207"/>
    </ligand>
</feature>
<dbReference type="Proteomes" id="UP000323505">
    <property type="component" value="Unassembled WGS sequence"/>
</dbReference>
<keyword evidence="4 11" id="KW-0489">Methyltransferase</keyword>
<feature type="binding site" evidence="11 12">
    <location>
        <begin position="423"/>
        <end position="425"/>
    </location>
    <ligand>
        <name>L-homocysteine</name>
        <dbReference type="ChEBI" id="CHEBI:58199"/>
    </ligand>
</feature>
<proteinExistence type="inferred from homology"/>
<dbReference type="PIRSF" id="PIRSF000382">
    <property type="entry name" value="MeTrfase_B12_ind"/>
    <property type="match status" value="1"/>
</dbReference>
<evidence type="ECO:0000256" key="14">
    <source>
        <dbReference type="PIRSR" id="PIRSR000382-3"/>
    </source>
</evidence>
<dbReference type="SUPFAM" id="SSF51726">
    <property type="entry name" value="UROD/MetE-like"/>
    <property type="match status" value="2"/>
</dbReference>
<feature type="binding site" evidence="12">
    <location>
        <position position="113"/>
    </location>
    <ligand>
        <name>5-methyltetrahydropteroyltri-L-glutamate</name>
        <dbReference type="ChEBI" id="CHEBI:58207"/>
    </ligand>
</feature>
<keyword evidence="9 11" id="KW-0862">Zinc</keyword>
<comment type="pathway">
    <text evidence="2 11">Amino-acid biosynthesis; L-methionine biosynthesis via de novo pathway; L-methionine from L-homocysteine (MetE route): step 1/1.</text>
</comment>
<name>A0A5D3FFG2_9ACTN</name>
<comment type="catalytic activity">
    <reaction evidence="11">
        <text>5-methyltetrahydropteroyltri-L-glutamate + L-homocysteine = tetrahydropteroyltri-L-glutamate + L-methionine</text>
        <dbReference type="Rhea" id="RHEA:21196"/>
        <dbReference type="ChEBI" id="CHEBI:57844"/>
        <dbReference type="ChEBI" id="CHEBI:58140"/>
        <dbReference type="ChEBI" id="CHEBI:58199"/>
        <dbReference type="ChEBI" id="CHEBI:58207"/>
        <dbReference type="EC" id="2.1.1.14"/>
    </reaction>
</comment>
<dbReference type="NCBIfam" id="TIGR01371">
    <property type="entry name" value="met_syn_B12ind"/>
    <property type="match status" value="1"/>
</dbReference>
<comment type="cofactor">
    <cofactor evidence="11">
        <name>Zn(2+)</name>
        <dbReference type="ChEBI" id="CHEBI:29105"/>
    </cofactor>
    <text evidence="11">Binds 1 zinc ion per subunit.</text>
</comment>
<keyword evidence="8 11" id="KW-0677">Repeat</keyword>
<dbReference type="EC" id="2.1.1.14" evidence="11"/>
<keyword evidence="6 11" id="KW-0808">Transferase</keyword>
<dbReference type="HAMAP" id="MF_00172">
    <property type="entry name" value="Meth_synth"/>
    <property type="match status" value="1"/>
</dbReference>
<dbReference type="PANTHER" id="PTHR30519">
    <property type="entry name" value="5-METHYLTETRAHYDROPTEROYLTRIGLUTAMATE--HOMOCYSTEINE METHYLTRANSFERASE"/>
    <property type="match status" value="1"/>
</dbReference>
<sequence length="748" mass="81912">MNTTILGYPRIGARRELKFATEDYWAGRADADALNRTGAELRADVWTSLRDAGLNAIPSNSFSFYDHMLDTSVLVDAVPERYRKLSGLDRYFAMARGVQDVPPLEMTKWLDTNYHYIVPEVGPGTRFRLADGSAAKPLAEFREARALGIETRPVLVGPLTYLLLAKAEEGAPKEFRPLDLLDGLVNVYSELLERLAGAGAKWVQLDEPVLVADRSEEEIAALKRAYARLGRLTSRPRLMVATYFGTIGADALRVLAASRVEAVGLDFVAGPENVDVLASVGGLPRKTLVAGVVDGRNVWRTDRRRAMATCASLLGLVDQLVVSTSCSLMHVPIDLDAETALEPGVKERLAFARQKVGEVVALGRALREDVPLPDDAMASPAAVNQEVRERLEALNDAGRGDRGSRFEAQQEALGLPVLATTTIGSFPQTSEIRRARADRRAGRISEDAYTQVMKDEIARVIALQEDLGLDVLVHGEPERNDMVQYFAEQFDGYAATQHGWVQSYGSRYVRPPILHGDVARPRPMTVEWTTYAQSLTRKPVKGMLTGPVTMLAWSFVRDDQPLGDTSRQVALALRDEIADLEAAGIRVVQVDEPALRELLPLRDADRPAYLDWAVGAFRLATSGAADTTQVHTHMCYSEFGEIIGAIGALDADVTSVEAARSRMELVADLRAAGYANGIGPGVYDIHSPRVPAAEEIEENLRRALLAVEPDRLWVNPDCGLKTRAYPETEASLRNLVAAARRVRAELTG</sequence>
<feature type="binding site" evidence="11">
    <location>
        <position position="597"/>
    </location>
    <ligand>
        <name>5-methyltetrahydropteroyltri-L-glutamate</name>
        <dbReference type="ChEBI" id="CHEBI:58207"/>
    </ligand>
</feature>
<evidence type="ECO:0000256" key="3">
    <source>
        <dbReference type="ARBA" id="ARBA00009553"/>
    </source>
</evidence>
<dbReference type="UniPathway" id="UPA00051">
    <property type="reaction ID" value="UER00082"/>
</dbReference>
<feature type="domain" description="Cobalamin-independent methionine synthase MetE C-terminal/archaeal" evidence="15">
    <location>
        <begin position="418"/>
        <end position="740"/>
    </location>
</feature>
<dbReference type="RefSeq" id="WP_148762534.1">
    <property type="nucleotide sequence ID" value="NZ_VSRQ01000005.1"/>
</dbReference>
<dbReference type="Pfam" id="PF01717">
    <property type="entry name" value="Meth_synt_2"/>
    <property type="match status" value="1"/>
</dbReference>
<evidence type="ECO:0000256" key="9">
    <source>
        <dbReference type="ARBA" id="ARBA00022833"/>
    </source>
</evidence>
<comment type="caution">
    <text evidence="11">Lacks conserved residue(s) required for the propagation of feature annotation.</text>
</comment>
<dbReference type="InterPro" id="IPR038071">
    <property type="entry name" value="UROD/MetE-like_sf"/>
</dbReference>
<feature type="binding site" evidence="11">
    <location>
        <begin position="15"/>
        <end position="18"/>
    </location>
    <ligand>
        <name>5-methyltetrahydropteroyltri-L-glutamate</name>
        <dbReference type="ChEBI" id="CHEBI:58207"/>
    </ligand>
</feature>
<dbReference type="CDD" id="cd03312">
    <property type="entry name" value="CIMS_N_terminal_like"/>
    <property type="match status" value="1"/>
</dbReference>
<feature type="binding site" evidence="11">
    <location>
        <position position="635"/>
    </location>
    <ligand>
        <name>Zn(2+)</name>
        <dbReference type="ChEBI" id="CHEBI:29105"/>
        <note>catalytic</note>
    </ligand>
</feature>
<feature type="binding site" evidence="11">
    <location>
        <position position="718"/>
    </location>
    <ligand>
        <name>Zn(2+)</name>
        <dbReference type="ChEBI" id="CHEBI:29105"/>
        <note>catalytic</note>
    </ligand>
</feature>
<feature type="binding site" evidence="12">
    <location>
        <position position="18"/>
    </location>
    <ligand>
        <name>5-methyltetrahydropteroyltri-L-glutamate</name>
        <dbReference type="ChEBI" id="CHEBI:58207"/>
    </ligand>
</feature>
<gene>
    <name evidence="11 17" type="primary">metE</name>
    <name evidence="17" type="ORF">FXF68_22995</name>
</gene>
<comment type="caution">
    <text evidence="17">The sequence shown here is derived from an EMBL/GenBank/DDBJ whole genome shotgun (WGS) entry which is preliminary data.</text>
</comment>
<dbReference type="GO" id="GO:0003871">
    <property type="term" value="F:5-methyltetrahydropteroyltriglutamate-homocysteine S-methyltransferase activity"/>
    <property type="evidence" value="ECO:0007669"/>
    <property type="project" value="UniProtKB-UniRule"/>
</dbReference>
<dbReference type="GO" id="GO:0008270">
    <property type="term" value="F:zinc ion binding"/>
    <property type="evidence" value="ECO:0007669"/>
    <property type="project" value="InterPro"/>
</dbReference>
<dbReference type="Pfam" id="PF08267">
    <property type="entry name" value="Meth_synt_1"/>
    <property type="match status" value="1"/>
</dbReference>
<evidence type="ECO:0000256" key="4">
    <source>
        <dbReference type="ARBA" id="ARBA00022603"/>
    </source>
</evidence>
<keyword evidence="18" id="KW-1185">Reference proteome</keyword>
<evidence type="ECO:0000259" key="15">
    <source>
        <dbReference type="Pfam" id="PF01717"/>
    </source>
</evidence>
<evidence type="ECO:0000256" key="7">
    <source>
        <dbReference type="ARBA" id="ARBA00022723"/>
    </source>
</evidence>
<evidence type="ECO:0000256" key="8">
    <source>
        <dbReference type="ARBA" id="ARBA00022737"/>
    </source>
</evidence>
<evidence type="ECO:0000256" key="6">
    <source>
        <dbReference type="ARBA" id="ARBA00022679"/>
    </source>
</evidence>
<evidence type="ECO:0000259" key="16">
    <source>
        <dbReference type="Pfam" id="PF08267"/>
    </source>
</evidence>
<keyword evidence="10 11" id="KW-0486">Methionine biosynthesis</keyword>
<accession>A0A5D3FFG2</accession>